<accession>A0A3S8ZYB2</accession>
<dbReference type="InterPro" id="IPR052913">
    <property type="entry name" value="Glycopeptide_resist_protein"/>
</dbReference>
<dbReference type="PANTHER" id="PTHR35788">
    <property type="entry name" value="EXPORTED PROTEIN-RELATED"/>
    <property type="match status" value="1"/>
</dbReference>
<reference evidence="6" key="1">
    <citation type="submission" date="2018-12" db="EMBL/GenBank/DDBJ databases">
        <title>Genome sequence of Peanibacillus sp.</title>
        <authorList>
            <person name="Subramani G."/>
            <person name="Srinivasan S."/>
            <person name="Kim M.K."/>
        </authorList>
    </citation>
    <scope>NUCLEOTIDE SEQUENCE [LARGE SCALE GENOMIC DNA]</scope>
    <source>
        <strain evidence="6">18JY67-1</strain>
    </source>
</reference>
<dbReference type="EMBL" id="CP034437">
    <property type="protein sequence ID" value="AZN38479.1"/>
    <property type="molecule type" value="Genomic_DNA"/>
</dbReference>
<dbReference type="PANTHER" id="PTHR35788:SF1">
    <property type="entry name" value="EXPORTED PROTEIN"/>
    <property type="match status" value="1"/>
</dbReference>
<keyword evidence="6" id="KW-1185">Reference proteome</keyword>
<dbReference type="SMART" id="SM01208">
    <property type="entry name" value="G5"/>
    <property type="match status" value="1"/>
</dbReference>
<keyword evidence="3" id="KW-0472">Membrane</keyword>
<evidence type="ECO:0000256" key="1">
    <source>
        <dbReference type="ARBA" id="ARBA00022729"/>
    </source>
</evidence>
<keyword evidence="3" id="KW-0812">Transmembrane</keyword>
<evidence type="ECO:0000313" key="6">
    <source>
        <dbReference type="Proteomes" id="UP000272528"/>
    </source>
</evidence>
<dbReference type="Pfam" id="PF07501">
    <property type="entry name" value="G5"/>
    <property type="match status" value="1"/>
</dbReference>
<evidence type="ECO:0000313" key="5">
    <source>
        <dbReference type="EMBL" id="AZN38479.1"/>
    </source>
</evidence>
<dbReference type="Proteomes" id="UP000272528">
    <property type="component" value="Chromosome"/>
</dbReference>
<keyword evidence="1" id="KW-0732">Signal</keyword>
<gene>
    <name evidence="5" type="ORF">EJC50_01455</name>
</gene>
<name>A0A3S8ZYB2_9BACL</name>
<dbReference type="InterPro" id="IPR011098">
    <property type="entry name" value="G5_dom"/>
</dbReference>
<dbReference type="Pfam" id="PF04294">
    <property type="entry name" value="VanW"/>
    <property type="match status" value="1"/>
</dbReference>
<dbReference type="InterPro" id="IPR007391">
    <property type="entry name" value="Vancomycin_resist_VanW"/>
</dbReference>
<evidence type="ECO:0000259" key="4">
    <source>
        <dbReference type="SMART" id="SM01208"/>
    </source>
</evidence>
<evidence type="ECO:0000256" key="3">
    <source>
        <dbReference type="SAM" id="Phobius"/>
    </source>
</evidence>
<keyword evidence="3" id="KW-1133">Transmembrane helix</keyword>
<proteinExistence type="predicted"/>
<dbReference type="AlphaFoldDB" id="A0A3S8ZYB2"/>
<feature type="region of interest" description="Disordered" evidence="2">
    <location>
        <begin position="488"/>
        <end position="511"/>
    </location>
</feature>
<feature type="transmembrane region" description="Helical" evidence="3">
    <location>
        <begin position="12"/>
        <end position="38"/>
    </location>
</feature>
<feature type="domain" description="G5" evidence="4">
    <location>
        <begin position="416"/>
        <end position="490"/>
    </location>
</feature>
<protein>
    <recommendedName>
        <fullName evidence="4">G5 domain-containing protein</fullName>
    </recommendedName>
</protein>
<evidence type="ECO:0000256" key="2">
    <source>
        <dbReference type="SAM" id="MobiDB-lite"/>
    </source>
</evidence>
<organism evidence="5 6">
    <name type="scientific">Paenibacillus albus</name>
    <dbReference type="NCBI Taxonomy" id="2495582"/>
    <lineage>
        <taxon>Bacteria</taxon>
        <taxon>Bacillati</taxon>
        <taxon>Bacillota</taxon>
        <taxon>Bacilli</taxon>
        <taxon>Bacillales</taxon>
        <taxon>Paenibacillaceae</taxon>
        <taxon>Paenibacillus</taxon>
    </lineage>
</organism>
<dbReference type="OrthoDB" id="9813301at2"/>
<sequence>MSEVMCVMKRSQLYLIWGAIGVCLLVLSAGAGLVWNYASLKTVPKQVSIALTKNGAGLSKQQTLLKSDAVLAAGGMKETDALQLLASRKQALEQLAVTINGSGAVKDGKKRTWTLAELGISVSIADAQRAIEGLHQGSVVDRARYRWHFSKQLEIKVVFDRAKFAQQVLSQWGYINTGEPVNAKRTITARDEVINWPHKDVNRLDTDKMFAQAVTSIETALRDNWSAGGGAASMKPMTWPLKLKVVHPNVTLDRLKEEGVDRLLVSFTTEFATSGAGRAYNVTMTARTLNDWDLAPGEVFDYSTVIKQTNKQYGYRQAPVILNGEFVPGIGGGICQVSSTLYNAALLVGLDMVERRNHSLPVSYLPLGRDATFADDAINFRFKNTTGKHLLIRTSVEGRKLTVKLFGTLPKGVSYSLESATIGTVVPPMKEIAKVGLSRGDRQLLVEGKSGYVVETYRIKKIGGKQVSRARISRDVYKAQPAIYAVSPEQSRLHGGGADKEKPLLEDGVGQ</sequence>
<dbReference type="KEGG" id="palb:EJC50_01455"/>